<evidence type="ECO:0000256" key="5">
    <source>
        <dbReference type="ARBA" id="ARBA00022989"/>
    </source>
</evidence>
<feature type="transmembrane region" description="Helical" evidence="8">
    <location>
        <begin position="168"/>
        <end position="198"/>
    </location>
</feature>
<dbReference type="RefSeq" id="WP_145242228.1">
    <property type="nucleotide sequence ID" value="NZ_CP036273.1"/>
</dbReference>
<dbReference type="AlphaFoldDB" id="A0A517XY60"/>
<evidence type="ECO:0000256" key="1">
    <source>
        <dbReference type="ARBA" id="ARBA00004651"/>
    </source>
</evidence>
<keyword evidence="3" id="KW-0808">Transferase</keyword>
<evidence type="ECO:0000256" key="3">
    <source>
        <dbReference type="ARBA" id="ARBA00022679"/>
    </source>
</evidence>
<feature type="transmembrane region" description="Helical" evidence="8">
    <location>
        <begin position="210"/>
        <end position="232"/>
    </location>
</feature>
<keyword evidence="5 8" id="KW-1133">Transmembrane helix</keyword>
<evidence type="ECO:0000256" key="7">
    <source>
        <dbReference type="ARBA" id="ARBA00024033"/>
    </source>
</evidence>
<evidence type="ECO:0000256" key="6">
    <source>
        <dbReference type="ARBA" id="ARBA00023136"/>
    </source>
</evidence>
<feature type="transmembrane region" description="Helical" evidence="8">
    <location>
        <begin position="265"/>
        <end position="284"/>
    </location>
</feature>
<accession>A0A517XY60</accession>
<dbReference type="Pfam" id="PF09594">
    <property type="entry name" value="GT87"/>
    <property type="match status" value="1"/>
</dbReference>
<proteinExistence type="inferred from homology"/>
<evidence type="ECO:0000313" key="10">
    <source>
        <dbReference type="Proteomes" id="UP000319576"/>
    </source>
</evidence>
<comment type="similarity">
    <text evidence="7">Belongs to the glycosyltransferase 87 family.</text>
</comment>
<dbReference type="InterPro" id="IPR018584">
    <property type="entry name" value="GT87"/>
</dbReference>
<sequence length="394" mass="42176">MNLRRLLSAAGVALAAVLLVGQVRQLLADPSVWPPDDFVEYWAAARLTLTGGNPYDAEQLLPLQVAAGRATDEAVMMWNPPWALSAVLPLGLLPAREAQLLWLAVNLVAAGWCGDRLWLRFGGDPARRWAGWAAALAFVPTLFALQSGQIGPLLLLGAVLFLEAERRGWYALAGAATVLLAIKPHLAYLVWLAIGVLWLTRRDRASTRMLLGGALAGGLATAVPLVFAPHVLTQYGDAMGNRPPEQWVSPTLGTVLRLVFGEGRFGLQFVPVAAGLAWFAWHWRRAGRTWDWAEQLPLLLLVSFVTAPYGAWPFDLVLLLPAVVRLLAGGAPRPVLAGLLAVNAACLAMNLMQTGSFPFLWVAPALLGVYVVGVNSRRAPGISPGIPRGVGATA</sequence>
<feature type="transmembrane region" description="Helical" evidence="8">
    <location>
        <begin position="359"/>
        <end position="376"/>
    </location>
</feature>
<keyword evidence="4 8" id="KW-0812">Transmembrane</keyword>
<reference evidence="9 10" key="1">
    <citation type="submission" date="2019-02" db="EMBL/GenBank/DDBJ databases">
        <title>Deep-cultivation of Planctomycetes and their phenomic and genomic characterization uncovers novel biology.</title>
        <authorList>
            <person name="Wiegand S."/>
            <person name="Jogler M."/>
            <person name="Boedeker C."/>
            <person name="Pinto D."/>
            <person name="Vollmers J."/>
            <person name="Rivas-Marin E."/>
            <person name="Kohn T."/>
            <person name="Peeters S.H."/>
            <person name="Heuer A."/>
            <person name="Rast P."/>
            <person name="Oberbeckmann S."/>
            <person name="Bunk B."/>
            <person name="Jeske O."/>
            <person name="Meyerdierks A."/>
            <person name="Storesund J.E."/>
            <person name="Kallscheuer N."/>
            <person name="Luecker S."/>
            <person name="Lage O.M."/>
            <person name="Pohl T."/>
            <person name="Merkel B.J."/>
            <person name="Hornburger P."/>
            <person name="Mueller R.-W."/>
            <person name="Bruemmer F."/>
            <person name="Labrenz M."/>
            <person name="Spormann A.M."/>
            <person name="Op den Camp H."/>
            <person name="Overmann J."/>
            <person name="Amann R."/>
            <person name="Jetten M.S.M."/>
            <person name="Mascher T."/>
            <person name="Medema M.H."/>
            <person name="Devos D.P."/>
            <person name="Kaster A.-K."/>
            <person name="Ovreas L."/>
            <person name="Rohde M."/>
            <person name="Galperin M.Y."/>
            <person name="Jogler C."/>
        </authorList>
    </citation>
    <scope>NUCLEOTIDE SEQUENCE [LARGE SCALE GENOMIC DNA]</scope>
    <source>
        <strain evidence="9 10">ETA_A1</strain>
    </source>
</reference>
<keyword evidence="6 8" id="KW-0472">Membrane</keyword>
<dbReference type="OrthoDB" id="266715at2"/>
<keyword evidence="2" id="KW-1003">Cell membrane</keyword>
<comment type="subcellular location">
    <subcellularLocation>
        <location evidence="1">Cell membrane</location>
        <topology evidence="1">Multi-pass membrane protein</topology>
    </subcellularLocation>
</comment>
<protein>
    <recommendedName>
        <fullName evidence="11">DUF2029 domain-containing protein</fullName>
    </recommendedName>
</protein>
<dbReference type="Proteomes" id="UP000319576">
    <property type="component" value="Chromosome"/>
</dbReference>
<feature type="transmembrane region" description="Helical" evidence="8">
    <location>
        <begin position="296"/>
        <end position="314"/>
    </location>
</feature>
<dbReference type="GO" id="GO:0005886">
    <property type="term" value="C:plasma membrane"/>
    <property type="evidence" value="ECO:0007669"/>
    <property type="project" value="UniProtKB-SubCell"/>
</dbReference>
<evidence type="ECO:0000256" key="8">
    <source>
        <dbReference type="SAM" id="Phobius"/>
    </source>
</evidence>
<dbReference type="GO" id="GO:0016758">
    <property type="term" value="F:hexosyltransferase activity"/>
    <property type="evidence" value="ECO:0007669"/>
    <property type="project" value="InterPro"/>
</dbReference>
<evidence type="ECO:0000313" key="9">
    <source>
        <dbReference type="EMBL" id="QDU22470.1"/>
    </source>
</evidence>
<keyword evidence="10" id="KW-1185">Reference proteome</keyword>
<dbReference type="EMBL" id="CP036273">
    <property type="protein sequence ID" value="QDU22470.1"/>
    <property type="molecule type" value="Genomic_DNA"/>
</dbReference>
<feature type="transmembrane region" description="Helical" evidence="8">
    <location>
        <begin position="131"/>
        <end position="162"/>
    </location>
</feature>
<evidence type="ECO:0000256" key="2">
    <source>
        <dbReference type="ARBA" id="ARBA00022475"/>
    </source>
</evidence>
<dbReference type="KEGG" id="uli:ETAA1_44500"/>
<evidence type="ECO:0000256" key="4">
    <source>
        <dbReference type="ARBA" id="ARBA00022692"/>
    </source>
</evidence>
<name>A0A517XY60_9BACT</name>
<evidence type="ECO:0008006" key="11">
    <source>
        <dbReference type="Google" id="ProtNLM"/>
    </source>
</evidence>
<organism evidence="9 10">
    <name type="scientific">Urbifossiella limnaea</name>
    <dbReference type="NCBI Taxonomy" id="2528023"/>
    <lineage>
        <taxon>Bacteria</taxon>
        <taxon>Pseudomonadati</taxon>
        <taxon>Planctomycetota</taxon>
        <taxon>Planctomycetia</taxon>
        <taxon>Gemmatales</taxon>
        <taxon>Gemmataceae</taxon>
        <taxon>Urbifossiella</taxon>
    </lineage>
</organism>
<gene>
    <name evidence="9" type="ORF">ETAA1_44500</name>
</gene>